<keyword evidence="2" id="KW-1185">Reference proteome</keyword>
<protein>
    <recommendedName>
        <fullName evidence="3">Nucleotide-diphospho-sugar transferase domain-containing protein</fullName>
    </recommendedName>
</protein>
<gene>
    <name evidence="1" type="ORF">OEZ85_010598</name>
</gene>
<evidence type="ECO:0008006" key="3">
    <source>
        <dbReference type="Google" id="ProtNLM"/>
    </source>
</evidence>
<evidence type="ECO:0000313" key="1">
    <source>
        <dbReference type="EMBL" id="WIA10406.1"/>
    </source>
</evidence>
<accession>A0ABY8TMS1</accession>
<name>A0ABY8TMS1_TETOB</name>
<dbReference type="Proteomes" id="UP001244341">
    <property type="component" value="Chromosome 2b"/>
</dbReference>
<sequence>MKRATAAGKGRVTKAKTLTPQVMKDLNDAIASIPPTAARASIRMFVALLPSVPLRGRTEVRALNFKDFSFITPDYLPDDGSPLPNTDNIMIYRRSSSMKQFSGGLDQRGEPPADVLIFSNDTFPMLSFPEAYKDYEKCRPAGCSDAMFLGITKAQKAGTSFCDQLPDVKARIDALTQEAAPAAGQGSAADGPNSSNPKLCGTRGLATHKPTFDWLTTRYKDSLAKTPMGENKLGAITPAACLLAGSPYINNSHGFRRTYIKAMLKAGGQQLVPYAPRQQLQQQQEAAQHHIDHHDAPYACEPGLSYMPQGFSAVTPGQQLAHSAPRQLQQHVPAQHFMGHQPALYGPGPAATCMPQGCVAMPAGQQLAPYAVLQQPQPVPAHHPISHQPAPYGPGSGLPYMPQGSHLLSKPWLVDCSAWWAV</sequence>
<reference evidence="1 2" key="1">
    <citation type="submission" date="2023-05" db="EMBL/GenBank/DDBJ databases">
        <title>A 100% complete, gapless, phased diploid assembly of the Scenedesmus obliquus UTEX 3031 genome.</title>
        <authorList>
            <person name="Biondi T.C."/>
            <person name="Hanschen E.R."/>
            <person name="Kwon T."/>
            <person name="Eng W."/>
            <person name="Kruse C.P.S."/>
            <person name="Koehler S.I."/>
            <person name="Kunde Y."/>
            <person name="Gleasner C.D."/>
            <person name="You Mak K.T."/>
            <person name="Polle J."/>
            <person name="Hovde B.T."/>
            <person name="Starkenburg S.R."/>
        </authorList>
    </citation>
    <scope>NUCLEOTIDE SEQUENCE [LARGE SCALE GENOMIC DNA]</scope>
    <source>
        <strain evidence="1 2">DOE0152z</strain>
    </source>
</reference>
<organism evidence="1 2">
    <name type="scientific">Tetradesmus obliquus</name>
    <name type="common">Green alga</name>
    <name type="synonym">Acutodesmus obliquus</name>
    <dbReference type="NCBI Taxonomy" id="3088"/>
    <lineage>
        <taxon>Eukaryota</taxon>
        <taxon>Viridiplantae</taxon>
        <taxon>Chlorophyta</taxon>
        <taxon>core chlorophytes</taxon>
        <taxon>Chlorophyceae</taxon>
        <taxon>CS clade</taxon>
        <taxon>Sphaeropleales</taxon>
        <taxon>Scenedesmaceae</taxon>
        <taxon>Tetradesmus</taxon>
    </lineage>
</organism>
<proteinExistence type="predicted"/>
<evidence type="ECO:0000313" key="2">
    <source>
        <dbReference type="Proteomes" id="UP001244341"/>
    </source>
</evidence>
<dbReference type="EMBL" id="CP126209">
    <property type="protein sequence ID" value="WIA10406.1"/>
    <property type="molecule type" value="Genomic_DNA"/>
</dbReference>